<dbReference type="GO" id="GO:0006352">
    <property type="term" value="P:DNA-templated transcription initiation"/>
    <property type="evidence" value="ECO:0007669"/>
    <property type="project" value="InterPro"/>
</dbReference>
<dbReference type="GO" id="GO:0016987">
    <property type="term" value="F:sigma factor activity"/>
    <property type="evidence" value="ECO:0007669"/>
    <property type="project" value="InterPro"/>
</dbReference>
<accession>A0A1G9AII7</accession>
<dbReference type="NCBIfam" id="TIGR02937">
    <property type="entry name" value="sigma70-ECF"/>
    <property type="match status" value="1"/>
</dbReference>
<evidence type="ECO:0000313" key="3">
    <source>
        <dbReference type="Proteomes" id="UP000198694"/>
    </source>
</evidence>
<dbReference type="EMBL" id="FNFL01000004">
    <property type="protein sequence ID" value="SDK27169.1"/>
    <property type="molecule type" value="Genomic_DNA"/>
</dbReference>
<evidence type="ECO:0000313" key="2">
    <source>
        <dbReference type="EMBL" id="SDK27169.1"/>
    </source>
</evidence>
<feature type="domain" description="RNA polymerase sigma factor 70 region 4 type 2" evidence="1">
    <location>
        <begin position="147"/>
        <end position="197"/>
    </location>
</feature>
<keyword evidence="3" id="KW-1185">Reference proteome</keyword>
<organism evidence="2 3">
    <name type="scientific">Sediminibacillus albus</name>
    <dbReference type="NCBI Taxonomy" id="407036"/>
    <lineage>
        <taxon>Bacteria</taxon>
        <taxon>Bacillati</taxon>
        <taxon>Bacillota</taxon>
        <taxon>Bacilli</taxon>
        <taxon>Bacillales</taxon>
        <taxon>Bacillaceae</taxon>
        <taxon>Sediminibacillus</taxon>
    </lineage>
</organism>
<dbReference type="STRING" id="407036.SAMN05216243_2543"/>
<evidence type="ECO:0000259" key="1">
    <source>
        <dbReference type="Pfam" id="PF08281"/>
    </source>
</evidence>
<dbReference type="InterPro" id="IPR013324">
    <property type="entry name" value="RNA_pol_sigma_r3/r4-like"/>
</dbReference>
<reference evidence="2 3" key="1">
    <citation type="submission" date="2016-10" db="EMBL/GenBank/DDBJ databases">
        <authorList>
            <person name="de Groot N.N."/>
        </authorList>
    </citation>
    <scope>NUCLEOTIDE SEQUENCE [LARGE SCALE GENOMIC DNA]</scope>
    <source>
        <strain evidence="2 3">CGMCC 1.6502</strain>
    </source>
</reference>
<protein>
    <submittedName>
        <fullName evidence="2">RNA polymerase sigma factor, sigma-70 family</fullName>
    </submittedName>
</protein>
<dbReference type="Gene3D" id="1.20.140.160">
    <property type="match status" value="1"/>
</dbReference>
<dbReference type="InterPro" id="IPR014284">
    <property type="entry name" value="RNA_pol_sigma-70_dom"/>
</dbReference>
<dbReference type="InterPro" id="IPR013249">
    <property type="entry name" value="RNA_pol_sigma70_r4_t2"/>
</dbReference>
<dbReference type="AlphaFoldDB" id="A0A1G9AII7"/>
<gene>
    <name evidence="2" type="ORF">SAMN05216243_2543</name>
</gene>
<dbReference type="Pfam" id="PF08281">
    <property type="entry name" value="Sigma70_r4_2"/>
    <property type="match status" value="1"/>
</dbReference>
<sequence length="205" mass="24129">MEYDCFLEENNNVIKDFYQKNQDFVNQPIVKSFFSKHENRVLLKNALIENDQESRNKLDAKFHDHYQQARMTKYLSNLIYFNSINFDKSIRKQKETYLTILNQPLADNTAESNGDEFVDVLASDAAEIFEEVVSYSAKLEDHIQDEELFYALQELSPMQKEILQLIYVDQLKNKEIALLKNTSPQNISKIHKRAIEKIKNYYKGG</sequence>
<name>A0A1G9AII7_9BACI</name>
<dbReference type="SUPFAM" id="SSF88659">
    <property type="entry name" value="Sigma3 and sigma4 domains of RNA polymerase sigma factors"/>
    <property type="match status" value="1"/>
</dbReference>
<dbReference type="Proteomes" id="UP000198694">
    <property type="component" value="Unassembled WGS sequence"/>
</dbReference>
<dbReference type="RefSeq" id="WP_175559340.1">
    <property type="nucleotide sequence ID" value="NZ_FNFL01000004.1"/>
</dbReference>
<dbReference type="GO" id="GO:0003677">
    <property type="term" value="F:DNA binding"/>
    <property type="evidence" value="ECO:0007669"/>
    <property type="project" value="InterPro"/>
</dbReference>
<proteinExistence type="predicted"/>